<keyword evidence="2" id="KW-1185">Reference proteome</keyword>
<organism evidence="1 2">
    <name type="scientific">Nocardioides aquaticus</name>
    <dbReference type="NCBI Taxonomy" id="160826"/>
    <lineage>
        <taxon>Bacteria</taxon>
        <taxon>Bacillati</taxon>
        <taxon>Actinomycetota</taxon>
        <taxon>Actinomycetes</taxon>
        <taxon>Propionibacteriales</taxon>
        <taxon>Nocardioidaceae</taxon>
        <taxon>Nocardioides</taxon>
    </lineage>
</organism>
<proteinExistence type="predicted"/>
<reference evidence="1 2" key="1">
    <citation type="submission" date="2021-05" db="EMBL/GenBank/DDBJ databases">
        <title>Complete genome of Nocardioides aquaticus KCTC 9944T isolated from meromictic and hypersaline Ekho Lake, Antarctica.</title>
        <authorList>
            <person name="Hwang K."/>
            <person name="Kim K.M."/>
            <person name="Choe H."/>
        </authorList>
    </citation>
    <scope>NUCLEOTIDE SEQUENCE [LARGE SCALE GENOMIC DNA]</scope>
    <source>
        <strain evidence="1 2">KCTC 9944</strain>
    </source>
</reference>
<gene>
    <name evidence="1" type="ORF">ENKNEFLB_02820</name>
</gene>
<protein>
    <submittedName>
        <fullName evidence="1">Uncharacterized protein</fullName>
    </submittedName>
</protein>
<sequence length="92" mass="10753">MTPEQQDHVEHFRARVLAQALLDGWSIHNERQAARWAAARPRADDYLGQSTLEQQRERYYRMTAVASAYRNRSTIVPFVELVDTFDSLWEAS</sequence>
<dbReference type="Proteomes" id="UP000679307">
    <property type="component" value="Chromosome"/>
</dbReference>
<dbReference type="EMBL" id="CP075371">
    <property type="protein sequence ID" value="QVT80425.1"/>
    <property type="molecule type" value="Genomic_DNA"/>
</dbReference>
<evidence type="ECO:0000313" key="2">
    <source>
        <dbReference type="Proteomes" id="UP000679307"/>
    </source>
</evidence>
<name>A0ABX8EKJ6_9ACTN</name>
<accession>A0ABX8EKJ6</accession>
<dbReference type="RefSeq" id="WP_214055974.1">
    <property type="nucleotide sequence ID" value="NZ_BAAAHS010000074.1"/>
</dbReference>
<evidence type="ECO:0000313" key="1">
    <source>
        <dbReference type="EMBL" id="QVT80425.1"/>
    </source>
</evidence>